<evidence type="ECO:0000256" key="3">
    <source>
        <dbReference type="ARBA" id="ARBA00022737"/>
    </source>
</evidence>
<dbReference type="CDD" id="cd00054">
    <property type="entry name" value="EGF_CA"/>
    <property type="match status" value="1"/>
</dbReference>
<protein>
    <submittedName>
        <fullName evidence="12">Uncharacterized protein</fullName>
    </submittedName>
</protein>
<dbReference type="GO" id="GO:0008061">
    <property type="term" value="F:chitin binding"/>
    <property type="evidence" value="ECO:0007669"/>
    <property type="project" value="InterPro"/>
</dbReference>
<dbReference type="PANTHER" id="PTHR46393:SF7">
    <property type="entry name" value="COMPLEMENT C2"/>
    <property type="match status" value="1"/>
</dbReference>
<dbReference type="SMART" id="SM00179">
    <property type="entry name" value="EGF_CA"/>
    <property type="match status" value="1"/>
</dbReference>
<dbReference type="PANTHER" id="PTHR46393">
    <property type="entry name" value="SUSHI DOMAIN-CONTAINING PROTEIN"/>
    <property type="match status" value="1"/>
</dbReference>
<name>A0A8S4MVG7_OWEFU</name>
<dbReference type="SUPFAM" id="SSF57625">
    <property type="entry name" value="Invertebrate chitin-binding proteins"/>
    <property type="match status" value="1"/>
</dbReference>
<sequence length="250" mass="27529">IDECKPINPCWNNGKCVNAKPGFKCTCSSGIKGDLCQEVCVPPRTPSGVIEEVPSNGYLNSIVRYNCKDGETLEGSRARRCEIGGEYSGVPPKCSKQSDFQSKKCPDLKNPSNGVVTGFGGYIGMNMKYECNPGYILKGDAVRTCTKEGKWSGDEVTCEDFGDGNDMQCPNLKVMVIDKADPSCRKYIECFNNEITHRECQGGYTFSNEEKKCLPAFMVPCGFQTRSNRMGGRNIRGRARPEPISPPRRG</sequence>
<dbReference type="Gene3D" id="2.170.140.10">
    <property type="entry name" value="Chitin binding domain"/>
    <property type="match status" value="1"/>
</dbReference>
<dbReference type="Gene3D" id="2.10.70.10">
    <property type="entry name" value="Complement Module, domain 1"/>
    <property type="match status" value="2"/>
</dbReference>
<feature type="domain" description="Sushi" evidence="10">
    <location>
        <begin position="38"/>
        <end position="96"/>
    </location>
</feature>
<feature type="domain" description="Chitin-binding type-2" evidence="11">
    <location>
        <begin position="166"/>
        <end position="223"/>
    </location>
</feature>
<accession>A0A8S4MVG7</accession>
<dbReference type="PROSITE" id="PS50940">
    <property type="entry name" value="CHIT_BIND_II"/>
    <property type="match status" value="1"/>
</dbReference>
<evidence type="ECO:0000256" key="2">
    <source>
        <dbReference type="ARBA" id="ARBA00022729"/>
    </source>
</evidence>
<dbReference type="OrthoDB" id="6127264at2759"/>
<dbReference type="InterPro" id="IPR035976">
    <property type="entry name" value="Sushi/SCR/CCP_sf"/>
</dbReference>
<dbReference type="SMART" id="SM00494">
    <property type="entry name" value="ChtBD2"/>
    <property type="match status" value="1"/>
</dbReference>
<dbReference type="SUPFAM" id="SSF57196">
    <property type="entry name" value="EGF/Laminin"/>
    <property type="match status" value="1"/>
</dbReference>
<evidence type="ECO:0000259" key="10">
    <source>
        <dbReference type="PROSITE" id="PS50923"/>
    </source>
</evidence>
<dbReference type="SMART" id="SM00032">
    <property type="entry name" value="CCP"/>
    <property type="match status" value="2"/>
</dbReference>
<keyword evidence="2" id="KW-0732">Signal</keyword>
<organism evidence="12 13">
    <name type="scientific">Owenia fusiformis</name>
    <name type="common">Polychaete worm</name>
    <dbReference type="NCBI Taxonomy" id="6347"/>
    <lineage>
        <taxon>Eukaryota</taxon>
        <taxon>Metazoa</taxon>
        <taxon>Spiralia</taxon>
        <taxon>Lophotrochozoa</taxon>
        <taxon>Annelida</taxon>
        <taxon>Polychaeta</taxon>
        <taxon>Sedentaria</taxon>
        <taxon>Canalipalpata</taxon>
        <taxon>Sabellida</taxon>
        <taxon>Oweniida</taxon>
        <taxon>Oweniidae</taxon>
        <taxon>Owenia</taxon>
    </lineage>
</organism>
<keyword evidence="4 6" id="KW-1015">Disulfide bond</keyword>
<dbReference type="Proteomes" id="UP000749559">
    <property type="component" value="Unassembled WGS sequence"/>
</dbReference>
<dbReference type="PROSITE" id="PS00010">
    <property type="entry name" value="ASX_HYDROXYL"/>
    <property type="match status" value="1"/>
</dbReference>
<evidence type="ECO:0000256" key="1">
    <source>
        <dbReference type="ARBA" id="ARBA00022659"/>
    </source>
</evidence>
<evidence type="ECO:0000256" key="4">
    <source>
        <dbReference type="ARBA" id="ARBA00023157"/>
    </source>
</evidence>
<keyword evidence="6" id="KW-0245">EGF-like domain</keyword>
<evidence type="ECO:0000256" key="7">
    <source>
        <dbReference type="PROSITE-ProRule" id="PRU00302"/>
    </source>
</evidence>
<dbReference type="Pfam" id="PF00008">
    <property type="entry name" value="EGF"/>
    <property type="match status" value="1"/>
</dbReference>
<feature type="domain" description="EGF-like" evidence="9">
    <location>
        <begin position="1"/>
        <end position="37"/>
    </location>
</feature>
<dbReference type="SUPFAM" id="SSF57535">
    <property type="entry name" value="Complement control module/SCR domain"/>
    <property type="match status" value="2"/>
</dbReference>
<keyword evidence="1 7" id="KW-0768">Sushi</keyword>
<feature type="non-terminal residue" evidence="12">
    <location>
        <position position="250"/>
    </location>
</feature>
<feature type="disulfide bond" evidence="7">
    <location>
        <begin position="67"/>
        <end position="94"/>
    </location>
</feature>
<dbReference type="CDD" id="cd00033">
    <property type="entry name" value="CCP"/>
    <property type="match status" value="2"/>
</dbReference>
<dbReference type="PROSITE" id="PS50923">
    <property type="entry name" value="SUSHI"/>
    <property type="match status" value="2"/>
</dbReference>
<comment type="caution">
    <text evidence="12">The sequence shown here is derived from an EMBL/GenBank/DDBJ whole genome shotgun (WGS) entry which is preliminary data.</text>
</comment>
<dbReference type="InterPro" id="IPR000436">
    <property type="entry name" value="Sushi_SCR_CCP_dom"/>
</dbReference>
<feature type="disulfide bond" evidence="7">
    <location>
        <begin position="131"/>
        <end position="158"/>
    </location>
</feature>
<evidence type="ECO:0000259" key="11">
    <source>
        <dbReference type="PROSITE" id="PS50940"/>
    </source>
</evidence>
<feature type="disulfide bond" evidence="6">
    <location>
        <begin position="27"/>
        <end position="36"/>
    </location>
</feature>
<keyword evidence="5" id="KW-0325">Glycoprotein</keyword>
<dbReference type="PROSITE" id="PS00022">
    <property type="entry name" value="EGF_1"/>
    <property type="match status" value="1"/>
</dbReference>
<evidence type="ECO:0000256" key="8">
    <source>
        <dbReference type="SAM" id="MobiDB-lite"/>
    </source>
</evidence>
<evidence type="ECO:0000256" key="6">
    <source>
        <dbReference type="PROSITE-ProRule" id="PRU00076"/>
    </source>
</evidence>
<dbReference type="GO" id="GO:0005576">
    <property type="term" value="C:extracellular region"/>
    <property type="evidence" value="ECO:0007669"/>
    <property type="project" value="InterPro"/>
</dbReference>
<dbReference type="InterPro" id="IPR000742">
    <property type="entry name" value="EGF"/>
</dbReference>
<dbReference type="EMBL" id="CAIIXF020000001">
    <property type="protein sequence ID" value="CAH1772391.1"/>
    <property type="molecule type" value="Genomic_DNA"/>
</dbReference>
<gene>
    <name evidence="12" type="ORF">OFUS_LOCUS162</name>
</gene>
<dbReference type="InterPro" id="IPR002557">
    <property type="entry name" value="Chitin-bd_dom"/>
</dbReference>
<evidence type="ECO:0000256" key="5">
    <source>
        <dbReference type="ARBA" id="ARBA00023180"/>
    </source>
</evidence>
<evidence type="ECO:0000313" key="12">
    <source>
        <dbReference type="EMBL" id="CAH1772391.1"/>
    </source>
</evidence>
<reference evidence="12" key="1">
    <citation type="submission" date="2022-03" db="EMBL/GenBank/DDBJ databases">
        <authorList>
            <person name="Martin C."/>
        </authorList>
    </citation>
    <scope>NUCLEOTIDE SEQUENCE</scope>
</reference>
<feature type="domain" description="Sushi" evidence="10">
    <location>
        <begin position="103"/>
        <end position="160"/>
    </location>
</feature>
<proteinExistence type="predicted"/>
<dbReference type="FunFam" id="2.10.25.10:FF:000031">
    <property type="entry name" value="neurogenic locus notch homolog protein 3"/>
    <property type="match status" value="1"/>
</dbReference>
<dbReference type="Pfam" id="PF00084">
    <property type="entry name" value="Sushi"/>
    <property type="match status" value="2"/>
</dbReference>
<evidence type="ECO:0000259" key="9">
    <source>
        <dbReference type="PROSITE" id="PS50026"/>
    </source>
</evidence>
<dbReference type="InterPro" id="IPR000152">
    <property type="entry name" value="EGF-type_Asp/Asn_hydroxyl_site"/>
</dbReference>
<dbReference type="Gene3D" id="2.10.25.10">
    <property type="entry name" value="Laminin"/>
    <property type="match status" value="1"/>
</dbReference>
<dbReference type="GO" id="GO:0005509">
    <property type="term" value="F:calcium ion binding"/>
    <property type="evidence" value="ECO:0007669"/>
    <property type="project" value="InterPro"/>
</dbReference>
<dbReference type="SMART" id="SM00181">
    <property type="entry name" value="EGF"/>
    <property type="match status" value="1"/>
</dbReference>
<feature type="region of interest" description="Disordered" evidence="8">
    <location>
        <begin position="228"/>
        <end position="250"/>
    </location>
</feature>
<dbReference type="InterPro" id="IPR036508">
    <property type="entry name" value="Chitin-bd_dom_sf"/>
</dbReference>
<dbReference type="PROSITE" id="PS50026">
    <property type="entry name" value="EGF_3"/>
    <property type="match status" value="1"/>
</dbReference>
<keyword evidence="13" id="KW-1185">Reference proteome</keyword>
<dbReference type="AlphaFoldDB" id="A0A8S4MVG7"/>
<evidence type="ECO:0000313" key="13">
    <source>
        <dbReference type="Proteomes" id="UP000749559"/>
    </source>
</evidence>
<keyword evidence="3" id="KW-0677">Repeat</keyword>
<dbReference type="Pfam" id="PF01607">
    <property type="entry name" value="CBM_14"/>
    <property type="match status" value="1"/>
</dbReference>
<dbReference type="InterPro" id="IPR001881">
    <property type="entry name" value="EGF-like_Ca-bd_dom"/>
</dbReference>
<comment type="caution">
    <text evidence="6">Lacks conserved residue(s) required for the propagation of feature annotation.</text>
</comment>